<keyword evidence="3 6" id="KW-0812">Transmembrane</keyword>
<keyword evidence="9" id="KW-1185">Reference proteome</keyword>
<feature type="domain" description="Major facilitator superfamily (MFS) profile" evidence="7">
    <location>
        <begin position="49"/>
        <end position="505"/>
    </location>
</feature>
<dbReference type="PROSITE" id="PS00217">
    <property type="entry name" value="SUGAR_TRANSPORT_2"/>
    <property type="match status" value="1"/>
</dbReference>
<dbReference type="PROSITE" id="PS00216">
    <property type="entry name" value="SUGAR_TRANSPORT_1"/>
    <property type="match status" value="1"/>
</dbReference>
<dbReference type="PROSITE" id="PS50850">
    <property type="entry name" value="MFS"/>
    <property type="match status" value="1"/>
</dbReference>
<name>A0AAD9XYU7_COLKA</name>
<evidence type="ECO:0000256" key="3">
    <source>
        <dbReference type="ARBA" id="ARBA00022692"/>
    </source>
</evidence>
<dbReference type="FunFam" id="1.20.1250.20:FF:000078">
    <property type="entry name" value="MFS maltose transporter, putative"/>
    <property type="match status" value="1"/>
</dbReference>
<organism evidence="8 9">
    <name type="scientific">Colletotrichum kahawae</name>
    <name type="common">Coffee berry disease fungus</name>
    <dbReference type="NCBI Taxonomy" id="34407"/>
    <lineage>
        <taxon>Eukaryota</taxon>
        <taxon>Fungi</taxon>
        <taxon>Dikarya</taxon>
        <taxon>Ascomycota</taxon>
        <taxon>Pezizomycotina</taxon>
        <taxon>Sordariomycetes</taxon>
        <taxon>Hypocreomycetidae</taxon>
        <taxon>Glomerellales</taxon>
        <taxon>Glomerellaceae</taxon>
        <taxon>Colletotrichum</taxon>
        <taxon>Colletotrichum gloeosporioides species complex</taxon>
    </lineage>
</organism>
<feature type="transmembrane region" description="Helical" evidence="6">
    <location>
        <begin position="414"/>
        <end position="436"/>
    </location>
</feature>
<dbReference type="InterPro" id="IPR005829">
    <property type="entry name" value="Sugar_transporter_CS"/>
</dbReference>
<dbReference type="SUPFAM" id="SSF103473">
    <property type="entry name" value="MFS general substrate transporter"/>
    <property type="match status" value="1"/>
</dbReference>
<dbReference type="Proteomes" id="UP001281614">
    <property type="component" value="Unassembled WGS sequence"/>
</dbReference>
<reference evidence="8" key="1">
    <citation type="submission" date="2023-02" db="EMBL/GenBank/DDBJ databases">
        <title>Colletotrichum kahawae CIFC_Que2 genome sequencing and assembly.</title>
        <authorList>
            <person name="Baroncelli R."/>
        </authorList>
    </citation>
    <scope>NUCLEOTIDE SEQUENCE</scope>
    <source>
        <strain evidence="8">CIFC_Que2</strain>
    </source>
</reference>
<evidence type="ECO:0000256" key="4">
    <source>
        <dbReference type="ARBA" id="ARBA00022989"/>
    </source>
</evidence>
<evidence type="ECO:0000256" key="6">
    <source>
        <dbReference type="SAM" id="Phobius"/>
    </source>
</evidence>
<keyword evidence="4 6" id="KW-1133">Transmembrane helix</keyword>
<dbReference type="InterPro" id="IPR005828">
    <property type="entry name" value="MFS_sugar_transport-like"/>
</dbReference>
<dbReference type="EMBL" id="VYYT01000643">
    <property type="protein sequence ID" value="KAK2730795.1"/>
    <property type="molecule type" value="Genomic_DNA"/>
</dbReference>
<evidence type="ECO:0000256" key="2">
    <source>
        <dbReference type="ARBA" id="ARBA00010992"/>
    </source>
</evidence>
<evidence type="ECO:0000259" key="7">
    <source>
        <dbReference type="PROSITE" id="PS50850"/>
    </source>
</evidence>
<feature type="transmembrane region" description="Helical" evidence="6">
    <location>
        <begin position="125"/>
        <end position="142"/>
    </location>
</feature>
<feature type="transmembrane region" description="Helical" evidence="6">
    <location>
        <begin position="387"/>
        <end position="408"/>
    </location>
</feature>
<comment type="subcellular location">
    <subcellularLocation>
        <location evidence="1">Membrane</location>
        <topology evidence="1">Multi-pass membrane protein</topology>
    </subcellularLocation>
</comment>
<feature type="transmembrane region" description="Helical" evidence="6">
    <location>
        <begin position="178"/>
        <end position="202"/>
    </location>
</feature>
<gene>
    <name evidence="8" type="ORF">CKAH01_09418</name>
</gene>
<proteinExistence type="inferred from homology"/>
<dbReference type="InterPro" id="IPR020846">
    <property type="entry name" value="MFS_dom"/>
</dbReference>
<dbReference type="GO" id="GO:0005351">
    <property type="term" value="F:carbohydrate:proton symporter activity"/>
    <property type="evidence" value="ECO:0007669"/>
    <property type="project" value="TreeGrafter"/>
</dbReference>
<feature type="transmembrane region" description="Helical" evidence="6">
    <location>
        <begin position="478"/>
        <end position="499"/>
    </location>
</feature>
<sequence>MGGDTEKNNTDHLEHPNEARAQLANLGNAEEHELGKLESLRKYPKASFWCVYAVWCVLVLSFENQAGGSILSIPEFRKDFGHFYDGDYVLDTKWQSAFNGAPVASAVIGALGSGNLADWLGRKTIIMMALGFSFVGITLEFVATTNEVFFGGKFINGFAIGALGSVTVTYIGEITPLALRGLFTCLTGLSYTLGPLIVAVIINETGTLNSRWAYRAVFCGQYGFAVIAAAGIWFMPESPWYLAIKGKQDAALKCLAQLGHTGDEGRVRLAVINQTLDQISSETAGASYLECFRKSNLRRTIISISPLCIQSLSGITFAASYSTVSLSHHAKKATRLTTYQYYMQLAGYSTADSFKLQIVQQVISLIGNVMSWYLVDRMGRRSLTVNGLAVLTVILLVTGGLALPGTLATNKGTVALILLYCWWYNVTIGATAYTVLAEVSTSRLRIKTIAIGLACQKALETMWNFVLPYLFNPDKLNLGAKLAFIFGGLSVISLVHLWFNLPETAGRTYEELDEMFMKGVPARQFKGYTPEATVRGEAVKTALGKEEEL</sequence>
<protein>
    <submittedName>
        <fullName evidence="8">Maltose high-affinity maltose transporter (Alpha-glucoside transporter)</fullName>
    </submittedName>
</protein>
<dbReference type="Pfam" id="PF00083">
    <property type="entry name" value="Sugar_tr"/>
    <property type="match status" value="1"/>
</dbReference>
<accession>A0AAD9XYU7</accession>
<dbReference type="PANTHER" id="PTHR48022:SF22">
    <property type="entry name" value="MAJOR FACILITATOR SUPERFAMILY (MFS) PROFILE DOMAIN-CONTAINING PROTEIN"/>
    <property type="match status" value="1"/>
</dbReference>
<dbReference type="PANTHER" id="PTHR48022">
    <property type="entry name" value="PLASTIDIC GLUCOSE TRANSPORTER 4"/>
    <property type="match status" value="1"/>
</dbReference>
<dbReference type="Gene3D" id="1.20.1250.20">
    <property type="entry name" value="MFS general substrate transporter like domains"/>
    <property type="match status" value="1"/>
</dbReference>
<feature type="transmembrane region" description="Helical" evidence="6">
    <location>
        <begin position="214"/>
        <end position="235"/>
    </location>
</feature>
<dbReference type="InterPro" id="IPR050360">
    <property type="entry name" value="MFS_Sugar_Transporters"/>
</dbReference>
<evidence type="ECO:0000313" key="9">
    <source>
        <dbReference type="Proteomes" id="UP001281614"/>
    </source>
</evidence>
<feature type="transmembrane region" description="Helical" evidence="6">
    <location>
        <begin position="358"/>
        <end position="375"/>
    </location>
</feature>
<dbReference type="InterPro" id="IPR036259">
    <property type="entry name" value="MFS_trans_sf"/>
</dbReference>
<comment type="caution">
    <text evidence="8">The sequence shown here is derived from an EMBL/GenBank/DDBJ whole genome shotgun (WGS) entry which is preliminary data.</text>
</comment>
<dbReference type="GO" id="GO:0016020">
    <property type="term" value="C:membrane"/>
    <property type="evidence" value="ECO:0007669"/>
    <property type="project" value="UniProtKB-SubCell"/>
</dbReference>
<feature type="transmembrane region" description="Helical" evidence="6">
    <location>
        <begin position="46"/>
        <end position="62"/>
    </location>
</feature>
<evidence type="ECO:0000313" key="8">
    <source>
        <dbReference type="EMBL" id="KAK2730795.1"/>
    </source>
</evidence>
<feature type="transmembrane region" description="Helical" evidence="6">
    <location>
        <begin position="448"/>
        <end position="466"/>
    </location>
</feature>
<evidence type="ECO:0000256" key="5">
    <source>
        <dbReference type="ARBA" id="ARBA00023136"/>
    </source>
</evidence>
<comment type="similarity">
    <text evidence="2">Belongs to the major facilitator superfamily. Sugar transporter (TC 2.A.1.1) family.</text>
</comment>
<feature type="transmembrane region" description="Helical" evidence="6">
    <location>
        <begin position="154"/>
        <end position="172"/>
    </location>
</feature>
<keyword evidence="5 6" id="KW-0472">Membrane</keyword>
<evidence type="ECO:0000256" key="1">
    <source>
        <dbReference type="ARBA" id="ARBA00004141"/>
    </source>
</evidence>
<dbReference type="AlphaFoldDB" id="A0AAD9XYU7"/>